<dbReference type="Proteomes" id="UP001187682">
    <property type="component" value="Unassembled WGS sequence"/>
</dbReference>
<dbReference type="InterPro" id="IPR014756">
    <property type="entry name" value="Ig_E-set"/>
</dbReference>
<dbReference type="SUPFAM" id="SSF48403">
    <property type="entry name" value="Ankyrin repeat"/>
    <property type="match status" value="1"/>
</dbReference>
<dbReference type="SMART" id="SM00612">
    <property type="entry name" value="Kelch"/>
    <property type="match status" value="2"/>
</dbReference>
<organism evidence="5 6">
    <name type="scientific">Cephalotrichum gorgonifer</name>
    <dbReference type="NCBI Taxonomy" id="2041049"/>
    <lineage>
        <taxon>Eukaryota</taxon>
        <taxon>Fungi</taxon>
        <taxon>Dikarya</taxon>
        <taxon>Ascomycota</taxon>
        <taxon>Pezizomycotina</taxon>
        <taxon>Sordariomycetes</taxon>
        <taxon>Hypocreomycetidae</taxon>
        <taxon>Microascales</taxon>
        <taxon>Microascaceae</taxon>
        <taxon>Cephalotrichum</taxon>
    </lineage>
</organism>
<evidence type="ECO:0000259" key="4">
    <source>
        <dbReference type="Pfam" id="PF09118"/>
    </source>
</evidence>
<feature type="domain" description="Glyoxal oxidase N-terminal" evidence="3">
    <location>
        <begin position="81"/>
        <end position="378"/>
    </location>
</feature>
<dbReference type="SUPFAM" id="SSF50965">
    <property type="entry name" value="Galactose oxidase, central domain"/>
    <property type="match status" value="1"/>
</dbReference>
<dbReference type="InterPro" id="IPR037293">
    <property type="entry name" value="Gal_Oxidase_central_sf"/>
</dbReference>
<keyword evidence="6" id="KW-1185">Reference proteome</keyword>
<proteinExistence type="predicted"/>
<dbReference type="PANTHER" id="PTHR32208:SF21">
    <property type="entry name" value="LOW QUALITY PROTEIN: ALDEHYDE OXIDASE GLOX-LIKE"/>
    <property type="match status" value="1"/>
</dbReference>
<dbReference type="Gene3D" id="2.130.10.80">
    <property type="entry name" value="Galactose oxidase/kelch, beta-propeller"/>
    <property type="match status" value="1"/>
</dbReference>
<dbReference type="PANTHER" id="PTHR32208">
    <property type="entry name" value="SECRETED PROTEIN-RELATED"/>
    <property type="match status" value="1"/>
</dbReference>
<keyword evidence="1" id="KW-0732">Signal</keyword>
<dbReference type="Gene3D" id="2.60.40.10">
    <property type="entry name" value="Immunoglobulins"/>
    <property type="match status" value="1"/>
</dbReference>
<evidence type="ECO:0000256" key="2">
    <source>
        <dbReference type="PROSITE-ProRule" id="PRU00023"/>
    </source>
</evidence>
<evidence type="ECO:0000256" key="1">
    <source>
        <dbReference type="ARBA" id="ARBA00022729"/>
    </source>
</evidence>
<dbReference type="PROSITE" id="PS50297">
    <property type="entry name" value="ANK_REP_REGION"/>
    <property type="match status" value="1"/>
</dbReference>
<evidence type="ECO:0000259" key="3">
    <source>
        <dbReference type="Pfam" id="PF07250"/>
    </source>
</evidence>
<dbReference type="PROSITE" id="PS50088">
    <property type="entry name" value="ANK_REPEAT"/>
    <property type="match status" value="1"/>
</dbReference>
<dbReference type="InterPro" id="IPR015202">
    <property type="entry name" value="GO-like_E_set"/>
</dbReference>
<dbReference type="Pfam" id="PF09118">
    <property type="entry name" value="GO-like_E_set"/>
    <property type="match status" value="1"/>
</dbReference>
<dbReference type="InterPro" id="IPR009880">
    <property type="entry name" value="Glyoxal_oxidase_N"/>
</dbReference>
<dbReference type="InterPro" id="IPR002110">
    <property type="entry name" value="Ankyrin_rpt"/>
</dbReference>
<evidence type="ECO:0000313" key="5">
    <source>
        <dbReference type="EMBL" id="SPO07466.1"/>
    </source>
</evidence>
<dbReference type="Pfam" id="PF07250">
    <property type="entry name" value="Glyoxal_oxid_N"/>
    <property type="match status" value="1"/>
</dbReference>
<keyword evidence="2" id="KW-0040">ANK repeat</keyword>
<sequence length="898" mass="97332">MAKDVVGRWSDPIELSNVAVHVSLLPTGKVLYYGRRADPKGIINDASLNEHFTKAFVWDPVTNTSTPTANEPLGMDNKPVNLFCAGHCFMPDGTLLIVGGHRRDGLGINQACIYNAWTNTFTPKPAMNGGRWYPSALTLPDGRVIVMSGSLGNEPQFNPNKISQIWSSDTSRPSPWTEVIDSFNKGPGALPLFPRLHLSPKGRIFMAGPQQRSWFLDVNDINGAEIKTKVQGGEVTGAWADAGTERQARFRDYAPSVMYDAGKVMYIGGGESDGQGPTNAVEFINLNDAGPKWTMSPSTNMRIPRKQFNATVLPDGTVLVTGGTKGAGFNDLTKPVREAELFDPSTSKWTDMAAESFARCYHSTALLLPDGRVMSAGGGEYGDITKDDCLTNAQFFEPPYLHKPGQRPVIVSAPSDIVYGKEFAVTLQSADLVGKTSWVRLGSVTHTRNMNQSLMFLQRKQTGTALTVTAPANANLAPPGHYLLFVLSSSGKPSVGKVMRISPPATTAKPSARVAATAVAPTESSRIIQSSLTEDNKTIKAEQGQPPIVVGITPVCPYGLGPCWGGAYDGLSRMSDISAVCPVAHQEDSVVDVYLERDILPDIDNWRREFAQTVNASYDIRGIEMTLSGVVSVKQEQMTLADTSTRQELLLAPFTQTSQIKWDIVTKAPRLISEGEAGAYKRLAAALAEREAGATVQVTGTLQKHRSDSFYLDVKDFKVLDAATYAIDIDKKDEYGWTPLSWAFEYGHEAVVKLLLSTDKIDVDAKDNSGRTPLPWAAWNGHEAVVKLLLSTGKVDVDAKDSMAGTAHVRAGVNTADVQASCKSQNAVHGRVGRGRGKVLAGTERVVGRGEGRDGGRVRLRLDIKDEVEGLELNVADNEWRTPLAWAEVVRQSLSLRC</sequence>
<dbReference type="EMBL" id="ONZQ02000020">
    <property type="protein sequence ID" value="SPO07466.1"/>
    <property type="molecule type" value="Genomic_DNA"/>
</dbReference>
<dbReference type="InterPro" id="IPR006652">
    <property type="entry name" value="Kelch_1"/>
</dbReference>
<dbReference type="Pfam" id="PF12796">
    <property type="entry name" value="Ank_2"/>
    <property type="match status" value="1"/>
</dbReference>
<dbReference type="CDD" id="cd02851">
    <property type="entry name" value="E_set_GO_C"/>
    <property type="match status" value="1"/>
</dbReference>
<dbReference type="SMART" id="SM00248">
    <property type="entry name" value="ANK"/>
    <property type="match status" value="2"/>
</dbReference>
<dbReference type="InterPro" id="IPR011043">
    <property type="entry name" value="Gal_Oxase/kelch_b-propeller"/>
</dbReference>
<dbReference type="InterPro" id="IPR036770">
    <property type="entry name" value="Ankyrin_rpt-contain_sf"/>
</dbReference>
<comment type="caution">
    <text evidence="5">The sequence shown here is derived from an EMBL/GenBank/DDBJ whole genome shotgun (WGS) entry which is preliminary data.</text>
</comment>
<name>A0AAE8N743_9PEZI</name>
<dbReference type="InterPro" id="IPR013783">
    <property type="entry name" value="Ig-like_fold"/>
</dbReference>
<dbReference type="Gene3D" id="1.25.40.20">
    <property type="entry name" value="Ankyrin repeat-containing domain"/>
    <property type="match status" value="1"/>
</dbReference>
<evidence type="ECO:0000313" key="6">
    <source>
        <dbReference type="Proteomes" id="UP001187682"/>
    </source>
</evidence>
<feature type="domain" description="Galactose oxidase-like Early set" evidence="4">
    <location>
        <begin position="407"/>
        <end position="501"/>
    </location>
</feature>
<dbReference type="SUPFAM" id="SSF81296">
    <property type="entry name" value="E set domains"/>
    <property type="match status" value="1"/>
</dbReference>
<protein>
    <submittedName>
        <fullName evidence="5">Related to galactose oxidase</fullName>
    </submittedName>
</protein>
<gene>
    <name evidence="5" type="ORF">DNG_10160</name>
</gene>
<feature type="repeat" description="ANK" evidence="2">
    <location>
        <begin position="769"/>
        <end position="793"/>
    </location>
</feature>
<reference evidence="5" key="1">
    <citation type="submission" date="2018-03" db="EMBL/GenBank/DDBJ databases">
        <authorList>
            <person name="Guldener U."/>
        </authorList>
    </citation>
    <scope>NUCLEOTIDE SEQUENCE</scope>
</reference>
<dbReference type="AlphaFoldDB" id="A0AAE8N743"/>
<accession>A0AAE8N743</accession>